<dbReference type="AlphaFoldDB" id="A0A182S1G7"/>
<accession>A0A182S1G7</accession>
<proteinExistence type="predicted"/>
<sequence length="37" mass="4339">MKKYKLSSRQTQPSIMAPIYRRSIIVGTFDDLHKNNT</sequence>
<protein>
    <submittedName>
        <fullName evidence="1">Uncharacterized protein</fullName>
    </submittedName>
</protein>
<name>A0A182S1G7_ANOFN</name>
<dbReference type="VEuPathDB" id="VectorBase:AFUN014327"/>
<dbReference type="EnsemblMetazoa" id="AFUN014327-RA">
    <property type="protein sequence ID" value="AFUN014327-PA"/>
    <property type="gene ID" value="AFUN014327"/>
</dbReference>
<evidence type="ECO:0000313" key="1">
    <source>
        <dbReference type="EnsemblMetazoa" id="AFUN014327-PA"/>
    </source>
</evidence>
<organism evidence="1">
    <name type="scientific">Anopheles funestus</name>
    <name type="common">African malaria mosquito</name>
    <dbReference type="NCBI Taxonomy" id="62324"/>
    <lineage>
        <taxon>Eukaryota</taxon>
        <taxon>Metazoa</taxon>
        <taxon>Ecdysozoa</taxon>
        <taxon>Arthropoda</taxon>
        <taxon>Hexapoda</taxon>
        <taxon>Insecta</taxon>
        <taxon>Pterygota</taxon>
        <taxon>Neoptera</taxon>
        <taxon>Endopterygota</taxon>
        <taxon>Diptera</taxon>
        <taxon>Nematocera</taxon>
        <taxon>Culicoidea</taxon>
        <taxon>Culicidae</taxon>
        <taxon>Anophelinae</taxon>
        <taxon>Anopheles</taxon>
    </lineage>
</organism>
<reference evidence="1" key="1">
    <citation type="submission" date="2020-05" db="UniProtKB">
        <authorList>
            <consortium name="EnsemblMetazoa"/>
        </authorList>
    </citation>
    <scope>IDENTIFICATION</scope>
    <source>
        <strain evidence="1">FUMOZ</strain>
    </source>
</reference>